<proteinExistence type="predicted"/>
<name>A0A518BCJ3_9BACT</name>
<feature type="region of interest" description="Disordered" evidence="1">
    <location>
        <begin position="37"/>
        <end position="60"/>
    </location>
</feature>
<protein>
    <recommendedName>
        <fullName evidence="2">F5/8 type C domain-containing protein</fullName>
    </recommendedName>
</protein>
<dbReference type="KEGG" id="knv:Pan216_55930"/>
<organism evidence="3 4">
    <name type="scientific">Kolteria novifilia</name>
    <dbReference type="NCBI Taxonomy" id="2527975"/>
    <lineage>
        <taxon>Bacteria</taxon>
        <taxon>Pseudomonadati</taxon>
        <taxon>Planctomycetota</taxon>
        <taxon>Planctomycetia</taxon>
        <taxon>Kolteriales</taxon>
        <taxon>Kolteriaceae</taxon>
        <taxon>Kolteria</taxon>
    </lineage>
</organism>
<accession>A0A518BCJ3</accession>
<evidence type="ECO:0000313" key="3">
    <source>
        <dbReference type="EMBL" id="QDU64702.1"/>
    </source>
</evidence>
<dbReference type="SUPFAM" id="SSF49785">
    <property type="entry name" value="Galactose-binding domain-like"/>
    <property type="match status" value="1"/>
</dbReference>
<dbReference type="AlphaFoldDB" id="A0A518BCJ3"/>
<feature type="compositionally biased region" description="Basic and acidic residues" evidence="1">
    <location>
        <begin position="45"/>
        <end position="55"/>
    </location>
</feature>
<dbReference type="Gene3D" id="2.60.120.260">
    <property type="entry name" value="Galactose-binding domain-like"/>
    <property type="match status" value="1"/>
</dbReference>
<dbReference type="PROSITE" id="PS51257">
    <property type="entry name" value="PROKAR_LIPOPROTEIN"/>
    <property type="match status" value="1"/>
</dbReference>
<dbReference type="Proteomes" id="UP000317093">
    <property type="component" value="Chromosome"/>
</dbReference>
<dbReference type="InterPro" id="IPR000421">
    <property type="entry name" value="FA58C"/>
</dbReference>
<reference evidence="3 4" key="1">
    <citation type="submission" date="2019-02" db="EMBL/GenBank/DDBJ databases">
        <title>Deep-cultivation of Planctomycetes and their phenomic and genomic characterization uncovers novel biology.</title>
        <authorList>
            <person name="Wiegand S."/>
            <person name="Jogler M."/>
            <person name="Boedeker C."/>
            <person name="Pinto D."/>
            <person name="Vollmers J."/>
            <person name="Rivas-Marin E."/>
            <person name="Kohn T."/>
            <person name="Peeters S.H."/>
            <person name="Heuer A."/>
            <person name="Rast P."/>
            <person name="Oberbeckmann S."/>
            <person name="Bunk B."/>
            <person name="Jeske O."/>
            <person name="Meyerdierks A."/>
            <person name="Storesund J.E."/>
            <person name="Kallscheuer N."/>
            <person name="Luecker S."/>
            <person name="Lage O.M."/>
            <person name="Pohl T."/>
            <person name="Merkel B.J."/>
            <person name="Hornburger P."/>
            <person name="Mueller R.-W."/>
            <person name="Bruemmer F."/>
            <person name="Labrenz M."/>
            <person name="Spormann A.M."/>
            <person name="Op den Camp H."/>
            <person name="Overmann J."/>
            <person name="Amann R."/>
            <person name="Jetten M.S.M."/>
            <person name="Mascher T."/>
            <person name="Medema M.H."/>
            <person name="Devos D.P."/>
            <person name="Kaster A.-K."/>
            <person name="Ovreas L."/>
            <person name="Rohde M."/>
            <person name="Galperin M.Y."/>
            <person name="Jogler C."/>
        </authorList>
    </citation>
    <scope>NUCLEOTIDE SEQUENCE [LARGE SCALE GENOMIC DNA]</scope>
    <source>
        <strain evidence="3 4">Pan216</strain>
    </source>
</reference>
<gene>
    <name evidence="3" type="ORF">Pan216_55930</name>
</gene>
<evidence type="ECO:0000256" key="1">
    <source>
        <dbReference type="SAM" id="MobiDB-lite"/>
    </source>
</evidence>
<dbReference type="InterPro" id="IPR008979">
    <property type="entry name" value="Galactose-bd-like_sf"/>
</dbReference>
<dbReference type="Pfam" id="PF00754">
    <property type="entry name" value="F5_F8_type_C"/>
    <property type="match status" value="1"/>
</dbReference>
<dbReference type="RefSeq" id="WP_145263080.1">
    <property type="nucleotide sequence ID" value="NZ_CP036279.1"/>
</dbReference>
<keyword evidence="4" id="KW-1185">Reference proteome</keyword>
<evidence type="ECO:0000313" key="4">
    <source>
        <dbReference type="Proteomes" id="UP000317093"/>
    </source>
</evidence>
<feature type="domain" description="F5/8 type C" evidence="2">
    <location>
        <begin position="89"/>
        <end position="194"/>
    </location>
</feature>
<dbReference type="EMBL" id="CP036279">
    <property type="protein sequence ID" value="QDU64702.1"/>
    <property type="molecule type" value="Genomic_DNA"/>
</dbReference>
<sequence>MKWSIPIWIVVVAGCADLARTHAPDLLSVAVNPKRSSSTAIAAKQPRDHATEKGDPSGPLRYVSAKFSESDSVDKQELSRDWLAYSSLDEPSNAFDGQNVTAAIAPRSEAKIQFLLIDLGEMRRVREVVQLHGPKGAPGRYRIDIAGDHNFPYRLVHVGEGESTASQAHFDHVEECRFVRITLLEPTREAWTIRELTIR</sequence>
<evidence type="ECO:0000259" key="2">
    <source>
        <dbReference type="Pfam" id="PF00754"/>
    </source>
</evidence>